<dbReference type="EMBL" id="ML143387">
    <property type="protein sequence ID" value="TBU34900.1"/>
    <property type="molecule type" value="Genomic_DNA"/>
</dbReference>
<dbReference type="InterPro" id="IPR027417">
    <property type="entry name" value="P-loop_NTPase"/>
</dbReference>
<dbReference type="GO" id="GO:0043139">
    <property type="term" value="F:5'-3' DNA helicase activity"/>
    <property type="evidence" value="ECO:0007669"/>
    <property type="project" value="UniProtKB-EC"/>
</dbReference>
<keyword evidence="1" id="KW-0067">ATP-binding</keyword>
<comment type="catalytic activity">
    <reaction evidence="1">
        <text>ATP + H2O = ADP + phosphate + H(+)</text>
        <dbReference type="Rhea" id="RHEA:13065"/>
        <dbReference type="ChEBI" id="CHEBI:15377"/>
        <dbReference type="ChEBI" id="CHEBI:15378"/>
        <dbReference type="ChEBI" id="CHEBI:30616"/>
        <dbReference type="ChEBI" id="CHEBI:43474"/>
        <dbReference type="ChEBI" id="CHEBI:456216"/>
        <dbReference type="EC" id="5.6.2.3"/>
    </reaction>
</comment>
<sequence length="471" mass="50980">MAKGKFYAVYNGREGIQIYTDWDTVRSPSVPAPQRAPARLAATPGPQPAVPVPTPPGAEEAPPLTAPAGMLVAGPVHEVLELSPEQRYVLAKVERGESVFFTGSAGTGKSVLLREIIRAKGGRPGKFLGITASTGIASVNIGGCTLHSWAGIGLGKEDKDALVGKIYGIAKKAPEETRKSKIIDRWRNVRTLIIDESACEYVARKLRKNEMAFGGIQVIRFVMTLRSLGLLDFVDMLNAMRFGKLNAQITVQFRKLSRAVHYDDGIEPTELYPTRNEVDSANTARLNKLDGNTKDYHAKDAPGRDEDGNPFPFDRVERALRDVVAPKKLPLKNVIQGLLVNGSLGRVVGFFKPREAVAMGAQIALPELAKAAQEPGADEQGEGEGTTNTVWPAVQFACGPLMLCVPLLFEVNNADGGIEAVREQVPLILAWALSIHKSQGQTLERVRVDLGRIFEKGQGESPPHSSPHAHI</sequence>
<dbReference type="AlphaFoldDB" id="A0A4Q9N2Z2"/>
<evidence type="ECO:0000313" key="4">
    <source>
        <dbReference type="EMBL" id="TBU34900.1"/>
    </source>
</evidence>
<dbReference type="PANTHER" id="PTHR47642">
    <property type="entry name" value="ATP-DEPENDENT DNA HELICASE"/>
    <property type="match status" value="1"/>
</dbReference>
<keyword evidence="1 4" id="KW-0347">Helicase</keyword>
<evidence type="ECO:0000256" key="2">
    <source>
        <dbReference type="SAM" id="MobiDB-lite"/>
    </source>
</evidence>
<proteinExistence type="inferred from homology"/>
<dbReference type="CDD" id="cd18809">
    <property type="entry name" value="SF1_C_RecD"/>
    <property type="match status" value="1"/>
</dbReference>
<dbReference type="EC" id="5.6.2.3" evidence="1"/>
<keyword evidence="1" id="KW-0234">DNA repair</keyword>
<feature type="region of interest" description="Disordered" evidence="2">
    <location>
        <begin position="28"/>
        <end position="60"/>
    </location>
</feature>
<dbReference type="GO" id="GO:0016887">
    <property type="term" value="F:ATP hydrolysis activity"/>
    <property type="evidence" value="ECO:0007669"/>
    <property type="project" value="RHEA"/>
</dbReference>
<dbReference type="SUPFAM" id="SSF52540">
    <property type="entry name" value="P-loop containing nucleoside triphosphate hydrolases"/>
    <property type="match status" value="2"/>
</dbReference>
<dbReference type="PANTHER" id="PTHR47642:SF5">
    <property type="entry name" value="ATP-DEPENDENT DNA HELICASE"/>
    <property type="match status" value="1"/>
</dbReference>
<dbReference type="GO" id="GO:0005524">
    <property type="term" value="F:ATP binding"/>
    <property type="evidence" value="ECO:0007669"/>
    <property type="project" value="UniProtKB-KW"/>
</dbReference>
<keyword evidence="1" id="KW-0227">DNA damage</keyword>
<comment type="cofactor">
    <cofactor evidence="1">
        <name>Mg(2+)</name>
        <dbReference type="ChEBI" id="CHEBI:18420"/>
    </cofactor>
</comment>
<dbReference type="GO" id="GO:0006310">
    <property type="term" value="P:DNA recombination"/>
    <property type="evidence" value="ECO:0007669"/>
    <property type="project" value="UniProtKB-KW"/>
</dbReference>
<comment type="similarity">
    <text evidence="1">Belongs to the helicase family.</text>
</comment>
<evidence type="ECO:0000259" key="3">
    <source>
        <dbReference type="Pfam" id="PF05970"/>
    </source>
</evidence>
<keyword evidence="1" id="KW-0378">Hydrolase</keyword>
<dbReference type="Gene3D" id="3.40.50.300">
    <property type="entry name" value="P-loop containing nucleotide triphosphate hydrolases"/>
    <property type="match status" value="1"/>
</dbReference>
<reference evidence="4" key="1">
    <citation type="submission" date="2019-01" db="EMBL/GenBank/DDBJ databases">
        <title>Draft genome sequences of three monokaryotic isolates of the white-rot basidiomycete fungus Dichomitus squalens.</title>
        <authorList>
            <consortium name="DOE Joint Genome Institute"/>
            <person name="Lopez S.C."/>
            <person name="Andreopoulos B."/>
            <person name="Pangilinan J."/>
            <person name="Lipzen A."/>
            <person name="Riley R."/>
            <person name="Ahrendt S."/>
            <person name="Ng V."/>
            <person name="Barry K."/>
            <person name="Daum C."/>
            <person name="Grigoriev I.V."/>
            <person name="Hilden K.S."/>
            <person name="Makela M.R."/>
            <person name="de Vries R.P."/>
        </authorList>
    </citation>
    <scope>NUCLEOTIDE SEQUENCE [LARGE SCALE GENOMIC DNA]</scope>
    <source>
        <strain evidence="4">OM18370.1</strain>
    </source>
</reference>
<gene>
    <name evidence="4" type="ORF">BD311DRAFT_648838</name>
</gene>
<dbReference type="Proteomes" id="UP000292957">
    <property type="component" value="Unassembled WGS sequence"/>
</dbReference>
<accession>A0A4Q9N2Z2</accession>
<keyword evidence="1" id="KW-0547">Nucleotide-binding</keyword>
<feature type="compositionally biased region" description="Pro residues" evidence="2">
    <location>
        <begin position="45"/>
        <end position="56"/>
    </location>
</feature>
<evidence type="ECO:0000256" key="1">
    <source>
        <dbReference type="RuleBase" id="RU363044"/>
    </source>
</evidence>
<dbReference type="OrthoDB" id="432234at2759"/>
<name>A0A4Q9N2Z2_9APHY</name>
<feature type="domain" description="DNA helicase Pif1-like DEAD-box helicase" evidence="3">
    <location>
        <begin position="82"/>
        <end position="219"/>
    </location>
</feature>
<dbReference type="GO" id="GO:0006281">
    <property type="term" value="P:DNA repair"/>
    <property type="evidence" value="ECO:0007669"/>
    <property type="project" value="UniProtKB-KW"/>
</dbReference>
<dbReference type="GO" id="GO:0000723">
    <property type="term" value="P:telomere maintenance"/>
    <property type="evidence" value="ECO:0007669"/>
    <property type="project" value="InterPro"/>
</dbReference>
<protein>
    <recommendedName>
        <fullName evidence="1">ATP-dependent DNA helicase</fullName>
        <ecNumber evidence="1">5.6.2.3</ecNumber>
    </recommendedName>
</protein>
<dbReference type="InterPro" id="IPR010285">
    <property type="entry name" value="DNA_helicase_pif1-like_DEAD"/>
</dbReference>
<dbReference type="InterPro" id="IPR051055">
    <property type="entry name" value="PIF1_helicase"/>
</dbReference>
<feature type="compositionally biased region" description="Low complexity" evidence="2">
    <location>
        <begin position="32"/>
        <end position="44"/>
    </location>
</feature>
<organism evidence="4">
    <name type="scientific">Dichomitus squalens</name>
    <dbReference type="NCBI Taxonomy" id="114155"/>
    <lineage>
        <taxon>Eukaryota</taxon>
        <taxon>Fungi</taxon>
        <taxon>Dikarya</taxon>
        <taxon>Basidiomycota</taxon>
        <taxon>Agaricomycotina</taxon>
        <taxon>Agaricomycetes</taxon>
        <taxon>Polyporales</taxon>
        <taxon>Polyporaceae</taxon>
        <taxon>Dichomitus</taxon>
    </lineage>
</organism>
<keyword evidence="1" id="KW-0233">DNA recombination</keyword>
<dbReference type="Pfam" id="PF05970">
    <property type="entry name" value="PIF1"/>
    <property type="match status" value="1"/>
</dbReference>